<feature type="region of interest" description="Disordered" evidence="1">
    <location>
        <begin position="61"/>
        <end position="95"/>
    </location>
</feature>
<feature type="compositionally biased region" description="Basic and acidic residues" evidence="1">
    <location>
        <begin position="61"/>
        <end position="87"/>
    </location>
</feature>
<dbReference type="Proteomes" id="UP001479290">
    <property type="component" value="Unassembled WGS sequence"/>
</dbReference>
<name>A0AAW2AFZ8_CULAL</name>
<evidence type="ECO:0000313" key="3">
    <source>
        <dbReference type="Proteomes" id="UP001479290"/>
    </source>
</evidence>
<protein>
    <submittedName>
        <fullName evidence="2">Uncharacterized protein</fullName>
    </submittedName>
</protein>
<evidence type="ECO:0000256" key="1">
    <source>
        <dbReference type="SAM" id="MobiDB-lite"/>
    </source>
</evidence>
<accession>A0AAW2AFZ8</accession>
<organism evidence="2 3">
    <name type="scientific">Culter alburnus</name>
    <name type="common">Topmouth culter</name>
    <dbReference type="NCBI Taxonomy" id="194366"/>
    <lineage>
        <taxon>Eukaryota</taxon>
        <taxon>Metazoa</taxon>
        <taxon>Chordata</taxon>
        <taxon>Craniata</taxon>
        <taxon>Vertebrata</taxon>
        <taxon>Euteleostomi</taxon>
        <taxon>Actinopterygii</taxon>
        <taxon>Neopterygii</taxon>
        <taxon>Teleostei</taxon>
        <taxon>Ostariophysi</taxon>
        <taxon>Cypriniformes</taxon>
        <taxon>Xenocyprididae</taxon>
        <taxon>Xenocypridinae</taxon>
        <taxon>Culter</taxon>
    </lineage>
</organism>
<dbReference type="AlphaFoldDB" id="A0AAW2AFZ8"/>
<dbReference type="EMBL" id="JAWDJR010000007">
    <property type="protein sequence ID" value="KAK9971988.1"/>
    <property type="molecule type" value="Genomic_DNA"/>
</dbReference>
<comment type="caution">
    <text evidence="2">The sequence shown here is derived from an EMBL/GenBank/DDBJ whole genome shotgun (WGS) entry which is preliminary data.</text>
</comment>
<reference evidence="2 3" key="1">
    <citation type="submission" date="2024-05" db="EMBL/GenBank/DDBJ databases">
        <title>A high-quality chromosomal-level genome assembly of Topmouth culter (Culter alburnus).</title>
        <authorList>
            <person name="Zhao H."/>
        </authorList>
    </citation>
    <scope>NUCLEOTIDE SEQUENCE [LARGE SCALE GENOMIC DNA]</scope>
    <source>
        <strain evidence="2">CATC2023</strain>
        <tissue evidence="2">Muscle</tissue>
    </source>
</reference>
<sequence length="275" mass="30596">MGHLTCDVYFICKYRGSLIIQTQHQSALFSIDEKCVMRAHKQAQAEHHTDARAHAAVRLSERSAAERERGRRGGEQQPHRSSSEREAASGARAGRGNNCGTEEILHCRTAAVCRHRNFIRVKQNVIDGKRQQLPTCELRGTVSPGKDAWQRTDRPCEAGNPLCHMSESCHKNCKPGETQRVCVDEASSERHVGWHLHSVEPVCSCQCVEERACLYVESRGSVLPVSVCSLGYSKCKSLHVCTQSPGSWHAQNRSLAFENMLLAENSTAPAWPLLN</sequence>
<keyword evidence="3" id="KW-1185">Reference proteome</keyword>
<proteinExistence type="predicted"/>
<evidence type="ECO:0000313" key="2">
    <source>
        <dbReference type="EMBL" id="KAK9971988.1"/>
    </source>
</evidence>
<gene>
    <name evidence="2" type="ORF">ABG768_025324</name>
</gene>